<reference evidence="1" key="1">
    <citation type="submission" date="2014-11" db="EMBL/GenBank/DDBJ databases">
        <authorList>
            <person name="Amaro Gonzalez C."/>
        </authorList>
    </citation>
    <scope>NUCLEOTIDE SEQUENCE</scope>
</reference>
<sequence>MDLIQLKRTRDSETTAQRPFLLKLNYSYGSLMQHFTCNKHHLDFF</sequence>
<dbReference type="AlphaFoldDB" id="A0A0E9TFL1"/>
<name>A0A0E9TFL1_ANGAN</name>
<proteinExistence type="predicted"/>
<accession>A0A0E9TFL1</accession>
<evidence type="ECO:0000313" key="1">
    <source>
        <dbReference type="EMBL" id="JAH52454.1"/>
    </source>
</evidence>
<protein>
    <submittedName>
        <fullName evidence="1">Uncharacterized protein</fullName>
    </submittedName>
</protein>
<organism evidence="1">
    <name type="scientific">Anguilla anguilla</name>
    <name type="common">European freshwater eel</name>
    <name type="synonym">Muraena anguilla</name>
    <dbReference type="NCBI Taxonomy" id="7936"/>
    <lineage>
        <taxon>Eukaryota</taxon>
        <taxon>Metazoa</taxon>
        <taxon>Chordata</taxon>
        <taxon>Craniata</taxon>
        <taxon>Vertebrata</taxon>
        <taxon>Euteleostomi</taxon>
        <taxon>Actinopterygii</taxon>
        <taxon>Neopterygii</taxon>
        <taxon>Teleostei</taxon>
        <taxon>Anguilliformes</taxon>
        <taxon>Anguillidae</taxon>
        <taxon>Anguilla</taxon>
    </lineage>
</organism>
<reference evidence="1" key="2">
    <citation type="journal article" date="2015" name="Fish Shellfish Immunol.">
        <title>Early steps in the European eel (Anguilla anguilla)-Vibrio vulnificus interaction in the gills: Role of the RtxA13 toxin.</title>
        <authorList>
            <person name="Callol A."/>
            <person name="Pajuelo D."/>
            <person name="Ebbesson L."/>
            <person name="Teles M."/>
            <person name="MacKenzie S."/>
            <person name="Amaro C."/>
        </authorList>
    </citation>
    <scope>NUCLEOTIDE SEQUENCE</scope>
</reference>
<dbReference type="EMBL" id="GBXM01056123">
    <property type="protein sequence ID" value="JAH52454.1"/>
    <property type="molecule type" value="Transcribed_RNA"/>
</dbReference>